<organism evidence="2 3">
    <name type="scientific">Colocasia esculenta</name>
    <name type="common">Wild taro</name>
    <name type="synonym">Arum esculentum</name>
    <dbReference type="NCBI Taxonomy" id="4460"/>
    <lineage>
        <taxon>Eukaryota</taxon>
        <taxon>Viridiplantae</taxon>
        <taxon>Streptophyta</taxon>
        <taxon>Embryophyta</taxon>
        <taxon>Tracheophyta</taxon>
        <taxon>Spermatophyta</taxon>
        <taxon>Magnoliopsida</taxon>
        <taxon>Liliopsida</taxon>
        <taxon>Araceae</taxon>
        <taxon>Aroideae</taxon>
        <taxon>Colocasieae</taxon>
        <taxon>Colocasia</taxon>
    </lineage>
</organism>
<feature type="region of interest" description="Disordered" evidence="1">
    <location>
        <begin position="140"/>
        <end position="251"/>
    </location>
</feature>
<dbReference type="EMBL" id="NMUH01012932">
    <property type="protein sequence ID" value="MQM22450.1"/>
    <property type="molecule type" value="Genomic_DNA"/>
</dbReference>
<keyword evidence="3" id="KW-1185">Reference proteome</keyword>
<dbReference type="AlphaFoldDB" id="A0A843XTV0"/>
<sequence length="421" mass="47770">MVLTHQHRFKGKMCKNVETVSTHVKSVSTRVAVFQKSSLPRSTHSQSRSTLDPVHRTDYLQIWDSRSTHSQSSVSTLPPGQVDTLRKLFHPKLDGCHQQDQEPEPQAVPSQLAIVVFQQKVEQQQESVLEEPPAVATAVEKIQQKQEPQQESRPKSPLESVEDDRSKVKTFKRKVRRKLLKNGEPVFPSQTRPTPSIPTPTAEPPPKTQMPATSQPQLTASSASTPSTTKLPPLSTSIDPLPPTSIPKDQPLATEKLSKNSHHLLDFQLCFAKSERFSLDQWAAAYPADHAACEKMKLSPYEYLSKTYKDLKKNIGPKWQQRYLVYYLAKEAAVSRGLHWNIIVHDFLHLAASRKFVHLKFLLGRRAYHNKLSWYHKRHIKSHRKLPSISPTYNIDVGGVFLLTPLVKGRPCGRQFFCTPV</sequence>
<feature type="compositionally biased region" description="Pro residues" evidence="1">
    <location>
        <begin position="195"/>
        <end position="208"/>
    </location>
</feature>
<evidence type="ECO:0000256" key="1">
    <source>
        <dbReference type="SAM" id="MobiDB-lite"/>
    </source>
</evidence>
<comment type="caution">
    <text evidence="2">The sequence shown here is derived from an EMBL/GenBank/DDBJ whole genome shotgun (WGS) entry which is preliminary data.</text>
</comment>
<proteinExistence type="predicted"/>
<dbReference type="Proteomes" id="UP000652761">
    <property type="component" value="Unassembled WGS sequence"/>
</dbReference>
<gene>
    <name evidence="2" type="ORF">Taro_055502</name>
</gene>
<protein>
    <submittedName>
        <fullName evidence="2">Uncharacterized protein</fullName>
    </submittedName>
</protein>
<accession>A0A843XTV0</accession>
<evidence type="ECO:0000313" key="3">
    <source>
        <dbReference type="Proteomes" id="UP000652761"/>
    </source>
</evidence>
<feature type="compositionally biased region" description="Basic residues" evidence="1">
    <location>
        <begin position="168"/>
        <end position="180"/>
    </location>
</feature>
<evidence type="ECO:0000313" key="2">
    <source>
        <dbReference type="EMBL" id="MQM22450.1"/>
    </source>
</evidence>
<feature type="compositionally biased region" description="Low complexity" evidence="1">
    <location>
        <begin position="218"/>
        <end position="237"/>
    </location>
</feature>
<feature type="compositionally biased region" description="Basic and acidic residues" evidence="1">
    <location>
        <begin position="142"/>
        <end position="156"/>
    </location>
</feature>
<reference evidence="2" key="1">
    <citation type="submission" date="2017-07" db="EMBL/GenBank/DDBJ databases">
        <title>Taro Niue Genome Assembly and Annotation.</title>
        <authorList>
            <person name="Atibalentja N."/>
            <person name="Keating K."/>
            <person name="Fields C.J."/>
        </authorList>
    </citation>
    <scope>NUCLEOTIDE SEQUENCE</scope>
    <source>
        <strain evidence="2">Niue_2</strain>
        <tissue evidence="2">Leaf</tissue>
    </source>
</reference>
<feature type="non-terminal residue" evidence="2">
    <location>
        <position position="421"/>
    </location>
</feature>
<name>A0A843XTV0_COLES</name>